<organism evidence="12 13">
    <name type="scientific">Streptomyces broussonetiae</name>
    <dbReference type="NCBI Taxonomy" id="2686304"/>
    <lineage>
        <taxon>Bacteria</taxon>
        <taxon>Bacillati</taxon>
        <taxon>Actinomycetota</taxon>
        <taxon>Actinomycetes</taxon>
        <taxon>Kitasatosporales</taxon>
        <taxon>Streptomycetaceae</taxon>
        <taxon>Streptomyces</taxon>
    </lineage>
</organism>
<evidence type="ECO:0000256" key="1">
    <source>
        <dbReference type="ARBA" id="ARBA00008936"/>
    </source>
</evidence>
<dbReference type="GO" id="GO:0045259">
    <property type="term" value="C:proton-transporting ATP synthase complex"/>
    <property type="evidence" value="ECO:0007669"/>
    <property type="project" value="UniProtKB-KW"/>
</dbReference>
<comment type="similarity">
    <text evidence="1 7">Belongs to the ATPase alpha/beta chains family.</text>
</comment>
<sequence>MSGTENAVGIEYSGVRELRGPLVVVEGVSGVGWDEFATIVLDSGDRRHGLVLEVDREIAVVQVLENTAGMDRTGTRIAFAGTPLRIPVGTAWLGRVCNGRGDPADGGPPVLGDTYAPVSGTPVNPVRREPPSEPVLTGVGAVDVLTTLVRGQKLPVFSAAGLPHLELAVQIAAQATCGGEPFAVVFAGMGLTHADAAFVRDGLAARSAARELALFVNTADDPVIERLLTPRLALTVAEHLAFTEGRHVLVVMTDMTAYSEALREVSAARGEIPARRAYPGYLYSDLASLYERCGRIRGRPGSVTVLPVLTMPAGDITHPVPDLTGYITEGQIVLSTEVHAVGTYPPVDPLGSLSRLMRKGTGPDRTRADHPSVAAQLIAALARSRQVRELADLIGRPALSPTDLCFLDLEDAFRHRFLAQGADENRSLDESMDRAWEVLLALPASELGMIPAEPVSVNVQAESPSLRPAASRTARPGPRR</sequence>
<keyword evidence="4 7" id="KW-0406">Ion transport</keyword>
<accession>A0A6I6NMA8</accession>
<dbReference type="Pfam" id="PF00006">
    <property type="entry name" value="ATP-synt_ab"/>
    <property type="match status" value="1"/>
</dbReference>
<evidence type="ECO:0000256" key="6">
    <source>
        <dbReference type="ARBA" id="ARBA00023196"/>
    </source>
</evidence>
<evidence type="ECO:0000256" key="7">
    <source>
        <dbReference type="HAMAP-Rule" id="MF_00310"/>
    </source>
</evidence>
<dbReference type="Proteomes" id="UP000436138">
    <property type="component" value="Chromosome"/>
</dbReference>
<dbReference type="RefSeq" id="WP_158929050.1">
    <property type="nucleotide sequence ID" value="NZ_CP047020.1"/>
</dbReference>
<protein>
    <recommendedName>
        <fullName evidence="7">V-type ATP synthase beta chain</fullName>
    </recommendedName>
    <alternativeName>
        <fullName evidence="7">V-ATPase subunit B</fullName>
    </alternativeName>
</protein>
<feature type="domain" description="ATPase F1/V1/A1 complex alpha/beta subunit N-terminal" evidence="10">
    <location>
        <begin position="20"/>
        <end position="80"/>
    </location>
</feature>
<keyword evidence="6" id="KW-0139">CF(1)</keyword>
<dbReference type="HAMAP" id="MF_00310">
    <property type="entry name" value="ATP_synth_B_arch"/>
    <property type="match status" value="1"/>
</dbReference>
<evidence type="ECO:0000256" key="4">
    <source>
        <dbReference type="ARBA" id="ARBA00023065"/>
    </source>
</evidence>
<feature type="region of interest" description="Disordered" evidence="8">
    <location>
        <begin position="460"/>
        <end position="480"/>
    </location>
</feature>
<proteinExistence type="inferred from homology"/>
<evidence type="ECO:0000256" key="3">
    <source>
        <dbReference type="ARBA" id="ARBA00022475"/>
    </source>
</evidence>
<keyword evidence="3" id="KW-1003">Cell membrane</keyword>
<reference evidence="12 13" key="1">
    <citation type="submission" date="2019-12" db="EMBL/GenBank/DDBJ databases">
        <title>Streptomyces sp. strain T44 isolated from rhizosphere soil of Broussonetia papyrifera.</title>
        <authorList>
            <person name="Mo P."/>
        </authorList>
    </citation>
    <scope>NUCLEOTIDE SEQUENCE [LARGE SCALE GENOMIC DNA]</scope>
    <source>
        <strain evidence="12 13">T44</strain>
    </source>
</reference>
<dbReference type="Pfam" id="PF02874">
    <property type="entry name" value="ATP-synt_ab_N"/>
    <property type="match status" value="1"/>
</dbReference>
<dbReference type="InterPro" id="IPR000194">
    <property type="entry name" value="ATPase_F1/V1/A1_a/bsu_nucl-bd"/>
</dbReference>
<feature type="domain" description="ATP synthase A/B type C-terminal" evidence="11">
    <location>
        <begin position="360"/>
        <end position="455"/>
    </location>
</feature>
<gene>
    <name evidence="7" type="primary">atpB</name>
    <name evidence="12" type="ORF">GQF42_42730</name>
</gene>
<dbReference type="GO" id="GO:0005524">
    <property type="term" value="F:ATP binding"/>
    <property type="evidence" value="ECO:0007669"/>
    <property type="project" value="UniProtKB-UniRule"/>
</dbReference>
<dbReference type="EMBL" id="CP047020">
    <property type="protein sequence ID" value="QHA09047.1"/>
    <property type="molecule type" value="Genomic_DNA"/>
</dbReference>
<dbReference type="Gene3D" id="3.40.50.12240">
    <property type="match status" value="1"/>
</dbReference>
<evidence type="ECO:0000313" key="13">
    <source>
        <dbReference type="Proteomes" id="UP000436138"/>
    </source>
</evidence>
<dbReference type="Pfam" id="PF22919">
    <property type="entry name" value="ATP-synt_VA_C"/>
    <property type="match status" value="1"/>
</dbReference>
<dbReference type="InterPro" id="IPR020003">
    <property type="entry name" value="ATPase_a/bsu_AS"/>
</dbReference>
<dbReference type="GO" id="GO:0042777">
    <property type="term" value="P:proton motive force-driven plasma membrane ATP synthesis"/>
    <property type="evidence" value="ECO:0007669"/>
    <property type="project" value="UniProtKB-UniRule"/>
</dbReference>
<keyword evidence="7" id="KW-0066">ATP synthesis</keyword>
<evidence type="ECO:0000259" key="11">
    <source>
        <dbReference type="Pfam" id="PF22919"/>
    </source>
</evidence>
<feature type="domain" description="ATPase F1/V1/A1 complex alpha/beta subunit nucleotide-binding" evidence="9">
    <location>
        <begin position="138"/>
        <end position="354"/>
    </location>
</feature>
<keyword evidence="2 7" id="KW-0813">Transport</keyword>
<evidence type="ECO:0000256" key="5">
    <source>
        <dbReference type="ARBA" id="ARBA00023136"/>
    </source>
</evidence>
<keyword evidence="5" id="KW-0472">Membrane</keyword>
<evidence type="ECO:0000259" key="10">
    <source>
        <dbReference type="Pfam" id="PF02874"/>
    </source>
</evidence>
<comment type="function">
    <text evidence="7">Produces ATP from ADP in the presence of a proton gradient across the membrane. The V-type beta chain is a regulatory subunit.</text>
</comment>
<evidence type="ECO:0000256" key="8">
    <source>
        <dbReference type="SAM" id="MobiDB-lite"/>
    </source>
</evidence>
<keyword evidence="7" id="KW-0375">Hydrogen ion transport</keyword>
<dbReference type="GO" id="GO:0046933">
    <property type="term" value="F:proton-transporting ATP synthase activity, rotational mechanism"/>
    <property type="evidence" value="ECO:0007669"/>
    <property type="project" value="UniProtKB-UniRule"/>
</dbReference>
<dbReference type="InterPro" id="IPR022879">
    <property type="entry name" value="V-ATPase_su_B/beta"/>
</dbReference>
<dbReference type="NCBIfam" id="NF003235">
    <property type="entry name" value="PRK04196.1"/>
    <property type="match status" value="1"/>
</dbReference>
<evidence type="ECO:0000256" key="2">
    <source>
        <dbReference type="ARBA" id="ARBA00022448"/>
    </source>
</evidence>
<evidence type="ECO:0000313" key="12">
    <source>
        <dbReference type="EMBL" id="QHA09047.1"/>
    </source>
</evidence>
<dbReference type="PROSITE" id="PS00152">
    <property type="entry name" value="ATPASE_ALPHA_BETA"/>
    <property type="match status" value="1"/>
</dbReference>
<dbReference type="CDD" id="cd18118">
    <property type="entry name" value="ATP-synt_V_A-type_beta_N"/>
    <property type="match status" value="1"/>
</dbReference>
<dbReference type="KEGG" id="sbro:GQF42_42730"/>
<keyword evidence="13" id="KW-1185">Reference proteome</keyword>
<dbReference type="InterPro" id="IPR055190">
    <property type="entry name" value="ATP-synt_VA_C"/>
</dbReference>
<dbReference type="PANTHER" id="PTHR43389:SF4">
    <property type="entry name" value="V-TYPE PROTON ATPASE SUBUNIT B"/>
    <property type="match status" value="1"/>
</dbReference>
<evidence type="ECO:0000259" key="9">
    <source>
        <dbReference type="Pfam" id="PF00006"/>
    </source>
</evidence>
<dbReference type="InterPro" id="IPR004100">
    <property type="entry name" value="ATPase_F1/V1/A1_a/bsu_N"/>
</dbReference>
<dbReference type="AlphaFoldDB" id="A0A6I6NMA8"/>
<dbReference type="PANTHER" id="PTHR43389">
    <property type="entry name" value="V-TYPE PROTON ATPASE SUBUNIT B"/>
    <property type="match status" value="1"/>
</dbReference>
<dbReference type="SUPFAM" id="SSF52540">
    <property type="entry name" value="P-loop containing nucleoside triphosphate hydrolases"/>
    <property type="match status" value="1"/>
</dbReference>
<dbReference type="InterPro" id="IPR027417">
    <property type="entry name" value="P-loop_NTPase"/>
</dbReference>
<dbReference type="CDD" id="cd01135">
    <property type="entry name" value="V_A-ATPase_B"/>
    <property type="match status" value="1"/>
</dbReference>
<name>A0A6I6NMA8_9ACTN</name>